<dbReference type="EMBL" id="NJNR01000010">
    <property type="protein sequence ID" value="RDX09988.1"/>
    <property type="molecule type" value="Genomic_DNA"/>
</dbReference>
<sequence>MASKTSMAYHAYQAKSPMNQGKVEALRALLPVWRAGLTLAMSCWTRPFVQSGVLPRWIDSKGFPDMLSQRQWDSVDRQARAALDSWIALREDEFRKTVNGSTLSPDLKHALHRINLRHAWWESVADDAHKMARRIIKHLRERVPFPDMRRCRTMSMDGKIARVGTPVNAFHFQYWAVVSTLDKGHPVRIPLTVDPRMNENTLHGDEQAANHLQARINRDGSIDLHLMTVKAKARKRSSGMVIGMDWGLKSLFATSQGQLHGLKLYTWLQQRDKELTALTRALAKSGIRYRQSRRYRNLNKRIRDYTRNEVNRILNLLSRQEIREIVVEELDFRNGGLSKKMNRIISRAGRNAVKAKLKDLEDNKGITVTKVNPAYTSQECPSCGYVNPRNRPTQEHFRCTCCGYRSQADINASHNILARRSREDGWRRIGRRQILAMLLREHDERFHPTGGHAAKSAATPRVVSTTPRVKVTSGRKYH</sequence>
<gene>
    <name evidence="8" type="ORF">APC1503_2035</name>
    <name evidence="9" type="ORF">CE169_02660</name>
</gene>
<keyword evidence="4" id="KW-0233">DNA recombination</keyword>
<feature type="domain" description="Cas12f1-like TNB" evidence="7">
    <location>
        <begin position="362"/>
        <end position="416"/>
    </location>
</feature>
<dbReference type="Proteomes" id="UP000257074">
    <property type="component" value="Unassembled WGS sequence"/>
</dbReference>
<keyword evidence="9" id="KW-0575">Peroxidase</keyword>
<dbReference type="InterPro" id="IPR001959">
    <property type="entry name" value="Transposase"/>
</dbReference>
<dbReference type="NCBIfam" id="NF040570">
    <property type="entry name" value="guided_TnpB"/>
    <property type="match status" value="1"/>
</dbReference>
<proteinExistence type="inferred from homology"/>
<dbReference type="Proteomes" id="UP000232654">
    <property type="component" value="Unassembled WGS sequence"/>
</dbReference>
<dbReference type="AlphaFoldDB" id="A0A2N0SYG2"/>
<evidence type="ECO:0000256" key="1">
    <source>
        <dbReference type="ARBA" id="ARBA00008761"/>
    </source>
</evidence>
<comment type="similarity">
    <text evidence="1">In the C-terminal section; belongs to the transposase 35 family.</text>
</comment>
<evidence type="ECO:0000256" key="3">
    <source>
        <dbReference type="ARBA" id="ARBA00023125"/>
    </source>
</evidence>
<dbReference type="GO" id="GO:0006310">
    <property type="term" value="P:DNA recombination"/>
    <property type="evidence" value="ECO:0007669"/>
    <property type="project" value="UniProtKB-KW"/>
</dbReference>
<dbReference type="GO" id="GO:0003677">
    <property type="term" value="F:DNA binding"/>
    <property type="evidence" value="ECO:0007669"/>
    <property type="project" value="UniProtKB-KW"/>
</dbReference>
<name>A0A2N0SYG2_BIFLN</name>
<keyword evidence="9" id="KW-0560">Oxidoreductase</keyword>
<reference evidence="8 10" key="2">
    <citation type="submission" date="2017-12" db="EMBL/GenBank/DDBJ databases">
        <title>Bifidobacterium longum APC/DPC strains.</title>
        <authorList>
            <person name="Arboleya S."/>
        </authorList>
    </citation>
    <scope>NUCLEOTIDE SEQUENCE [LARGE SCALE GENOMIC DNA]</scope>
    <source>
        <strain evidence="8 10">APC1503</strain>
    </source>
</reference>
<keyword evidence="3" id="KW-0238">DNA-binding</keyword>
<comment type="caution">
    <text evidence="8">The sequence shown here is derived from an EMBL/GenBank/DDBJ whole genome shotgun (WGS) entry which is preliminary data.</text>
</comment>
<evidence type="ECO:0000256" key="4">
    <source>
        <dbReference type="ARBA" id="ARBA00023172"/>
    </source>
</evidence>
<evidence type="ECO:0000256" key="5">
    <source>
        <dbReference type="SAM" id="MobiDB-lite"/>
    </source>
</evidence>
<evidence type="ECO:0000256" key="2">
    <source>
        <dbReference type="ARBA" id="ARBA00022578"/>
    </source>
</evidence>
<protein>
    <submittedName>
        <fullName evidence="9">Alkylhydroperoxidase</fullName>
    </submittedName>
    <submittedName>
        <fullName evidence="8">Transposase</fullName>
    </submittedName>
</protein>
<organism evidence="8 10">
    <name type="scientific">Bifidobacterium longum</name>
    <dbReference type="NCBI Taxonomy" id="216816"/>
    <lineage>
        <taxon>Bacteria</taxon>
        <taxon>Bacillati</taxon>
        <taxon>Actinomycetota</taxon>
        <taxon>Actinomycetes</taxon>
        <taxon>Bifidobacteriales</taxon>
        <taxon>Bifidobacteriaceae</taxon>
        <taxon>Bifidobacterium</taxon>
    </lineage>
</organism>
<feature type="region of interest" description="Disordered" evidence="5">
    <location>
        <begin position="446"/>
        <end position="478"/>
    </location>
</feature>
<feature type="domain" description="Probable transposase IS891/IS1136/IS1341" evidence="6">
    <location>
        <begin position="228"/>
        <end position="330"/>
    </location>
</feature>
<evidence type="ECO:0000313" key="9">
    <source>
        <dbReference type="EMBL" id="RDX09988.1"/>
    </source>
</evidence>
<evidence type="ECO:0000259" key="6">
    <source>
        <dbReference type="Pfam" id="PF01385"/>
    </source>
</evidence>
<keyword evidence="2" id="KW-0815">Transposition</keyword>
<dbReference type="EMBL" id="PJDT01000031">
    <property type="protein sequence ID" value="PKC86832.1"/>
    <property type="molecule type" value="Genomic_DNA"/>
</dbReference>
<dbReference type="RefSeq" id="WP_077390260.1">
    <property type="nucleotide sequence ID" value="NZ_CP197593.1"/>
</dbReference>
<dbReference type="Pfam" id="PF07282">
    <property type="entry name" value="Cas12f1-like_TNB"/>
    <property type="match status" value="1"/>
</dbReference>
<dbReference type="InterPro" id="IPR010095">
    <property type="entry name" value="Cas12f1-like_TNB"/>
</dbReference>
<dbReference type="GO" id="GO:0004601">
    <property type="term" value="F:peroxidase activity"/>
    <property type="evidence" value="ECO:0007669"/>
    <property type="project" value="UniProtKB-KW"/>
</dbReference>
<evidence type="ECO:0000313" key="11">
    <source>
        <dbReference type="Proteomes" id="UP000257074"/>
    </source>
</evidence>
<dbReference type="GO" id="GO:0032196">
    <property type="term" value="P:transposition"/>
    <property type="evidence" value="ECO:0007669"/>
    <property type="project" value="UniProtKB-KW"/>
</dbReference>
<dbReference type="NCBIfam" id="TIGR01766">
    <property type="entry name" value="IS200/IS605 family accessory protein TnpB-like domain"/>
    <property type="match status" value="1"/>
</dbReference>
<accession>A0A2N0SYG2</accession>
<evidence type="ECO:0000259" key="7">
    <source>
        <dbReference type="Pfam" id="PF07282"/>
    </source>
</evidence>
<evidence type="ECO:0000313" key="8">
    <source>
        <dbReference type="EMBL" id="PKC86832.1"/>
    </source>
</evidence>
<reference evidence="9 11" key="1">
    <citation type="journal article" date="2017" name="Anaerobe">
        <title>Quantification, isolation and characterization of Bifidobacterium from the vaginal microbiomes of reproductive aged women.</title>
        <authorList>
            <person name="Freitas A.C."/>
            <person name="Hill J.E."/>
        </authorList>
    </citation>
    <scope>NUCLEOTIDE SEQUENCE [LARGE SCALE GENOMIC DNA]</scope>
    <source>
        <strain evidence="9 11">N6D05</strain>
    </source>
</reference>
<evidence type="ECO:0000313" key="10">
    <source>
        <dbReference type="Proteomes" id="UP000232654"/>
    </source>
</evidence>
<dbReference type="Pfam" id="PF01385">
    <property type="entry name" value="OrfB_IS605"/>
    <property type="match status" value="1"/>
</dbReference>